<keyword evidence="1" id="KW-0472">Membrane</keyword>
<evidence type="ECO:0000313" key="2">
    <source>
        <dbReference type="EMBL" id="WLV83451.1"/>
    </source>
</evidence>
<dbReference type="Proteomes" id="UP001229832">
    <property type="component" value="Chromosome"/>
</dbReference>
<protein>
    <submittedName>
        <fullName evidence="2">Uncharacterized protein</fullName>
    </submittedName>
</protein>
<keyword evidence="1" id="KW-1133">Transmembrane helix</keyword>
<evidence type="ECO:0000313" key="3">
    <source>
        <dbReference type="Proteomes" id="UP001229832"/>
    </source>
</evidence>
<dbReference type="EMBL" id="CP132485">
    <property type="protein sequence ID" value="WLV83451.1"/>
    <property type="molecule type" value="Genomic_DNA"/>
</dbReference>
<feature type="transmembrane region" description="Helical" evidence="1">
    <location>
        <begin position="36"/>
        <end position="58"/>
    </location>
</feature>
<keyword evidence="1" id="KW-0812">Transmembrane</keyword>
<dbReference type="RefSeq" id="WP_070651205.1">
    <property type="nucleotide sequence ID" value="NZ_CP132485.1"/>
</dbReference>
<gene>
    <name evidence="2" type="ORF">LACZS2_002692</name>
</gene>
<proteinExistence type="predicted"/>
<organism evidence="2 3">
    <name type="scientific">Lacticaseibacillus zeae subsp. silagei</name>
    <dbReference type="NCBI Taxonomy" id="3068307"/>
    <lineage>
        <taxon>Bacteria</taxon>
        <taxon>Bacillati</taxon>
        <taxon>Bacillota</taxon>
        <taxon>Bacilli</taxon>
        <taxon>Lactobacillales</taxon>
        <taxon>Lactobacillaceae</taxon>
        <taxon>Lacticaseibacillus</taxon>
    </lineage>
</organism>
<sequence>MKKKFLGKLNNPAMGILMVIPLMFADEFIHNKTAEFIVDVLVIVVWFTGMILIGKHFYKKNSK</sequence>
<reference evidence="2 3" key="1">
    <citation type="submission" date="2023-08" db="EMBL/GenBank/DDBJ databases">
        <authorList>
            <person name="Buchebner-Jance M."/>
        </authorList>
    </citation>
    <scope>NUCLEOTIDE SEQUENCE [LARGE SCALE GENOMIC DNA]</scope>
    <source>
        <strain evidence="2 3">NCIMB 15475</strain>
    </source>
</reference>
<keyword evidence="3" id="KW-1185">Reference proteome</keyword>
<feature type="transmembrane region" description="Helical" evidence="1">
    <location>
        <begin position="12"/>
        <end position="30"/>
    </location>
</feature>
<evidence type="ECO:0000256" key="1">
    <source>
        <dbReference type="SAM" id="Phobius"/>
    </source>
</evidence>
<accession>A0ABD7Z943</accession>
<name>A0ABD7Z943_LACZE</name>
<dbReference type="AlphaFoldDB" id="A0ABD7Z943"/>